<keyword evidence="1" id="KW-0472">Membrane</keyword>
<dbReference type="AlphaFoldDB" id="A0A0E9WYC9"/>
<reference evidence="2" key="1">
    <citation type="submission" date="2014-11" db="EMBL/GenBank/DDBJ databases">
        <authorList>
            <person name="Amaro Gonzalez C."/>
        </authorList>
    </citation>
    <scope>NUCLEOTIDE SEQUENCE</scope>
</reference>
<evidence type="ECO:0000313" key="2">
    <source>
        <dbReference type="EMBL" id="JAH95221.1"/>
    </source>
</evidence>
<keyword evidence="1" id="KW-0812">Transmembrane</keyword>
<proteinExistence type="predicted"/>
<dbReference type="EMBL" id="GBXM01013356">
    <property type="protein sequence ID" value="JAH95221.1"/>
    <property type="molecule type" value="Transcribed_RNA"/>
</dbReference>
<feature type="transmembrane region" description="Helical" evidence="1">
    <location>
        <begin position="76"/>
        <end position="96"/>
    </location>
</feature>
<accession>A0A0E9WYC9</accession>
<reference evidence="2" key="2">
    <citation type="journal article" date="2015" name="Fish Shellfish Immunol.">
        <title>Early steps in the European eel (Anguilla anguilla)-Vibrio vulnificus interaction in the gills: Role of the RtxA13 toxin.</title>
        <authorList>
            <person name="Callol A."/>
            <person name="Pajuelo D."/>
            <person name="Ebbesson L."/>
            <person name="Teles M."/>
            <person name="MacKenzie S."/>
            <person name="Amaro C."/>
        </authorList>
    </citation>
    <scope>NUCLEOTIDE SEQUENCE</scope>
</reference>
<organism evidence="2">
    <name type="scientific">Anguilla anguilla</name>
    <name type="common">European freshwater eel</name>
    <name type="synonym">Muraena anguilla</name>
    <dbReference type="NCBI Taxonomy" id="7936"/>
    <lineage>
        <taxon>Eukaryota</taxon>
        <taxon>Metazoa</taxon>
        <taxon>Chordata</taxon>
        <taxon>Craniata</taxon>
        <taxon>Vertebrata</taxon>
        <taxon>Euteleostomi</taxon>
        <taxon>Actinopterygii</taxon>
        <taxon>Neopterygii</taxon>
        <taxon>Teleostei</taxon>
        <taxon>Anguilliformes</taxon>
        <taxon>Anguillidae</taxon>
        <taxon>Anguilla</taxon>
    </lineage>
</organism>
<evidence type="ECO:0000256" key="1">
    <source>
        <dbReference type="SAM" id="Phobius"/>
    </source>
</evidence>
<sequence length="104" mass="11345">MNLATTGVPQIYLITGALEWSMFTSGIDSKDSSLGTNYLGPDSMNYACSIFNTVCENEGSIYTCCRHYRKGALQRSLSHSMFINCILFSCCVPLGLTVSKVPKA</sequence>
<keyword evidence="1" id="KW-1133">Transmembrane helix</keyword>
<protein>
    <submittedName>
        <fullName evidence="2">Uncharacterized protein</fullName>
    </submittedName>
</protein>
<name>A0A0E9WYC9_ANGAN</name>